<gene>
    <name evidence="2" type="ORF">ENQ20_00070</name>
</gene>
<dbReference type="AlphaFoldDB" id="A0A7C1FRL8"/>
<dbReference type="GO" id="GO:0016779">
    <property type="term" value="F:nucleotidyltransferase activity"/>
    <property type="evidence" value="ECO:0007669"/>
    <property type="project" value="InterPro"/>
</dbReference>
<dbReference type="InterPro" id="IPR002934">
    <property type="entry name" value="Polymerase_NTP_transf_dom"/>
</dbReference>
<reference evidence="2" key="1">
    <citation type="journal article" date="2020" name="mSystems">
        <title>Genome- and Community-Level Interaction Insights into Carbon Utilization and Element Cycling Functions of Hydrothermarchaeota in Hydrothermal Sediment.</title>
        <authorList>
            <person name="Zhou Z."/>
            <person name="Liu Y."/>
            <person name="Xu W."/>
            <person name="Pan J."/>
            <person name="Luo Z.H."/>
            <person name="Li M."/>
        </authorList>
    </citation>
    <scope>NUCLEOTIDE SEQUENCE [LARGE SCALE GENOMIC DNA]</scope>
    <source>
        <strain evidence="2">SpSt-289</strain>
    </source>
</reference>
<dbReference type="Gene3D" id="3.30.460.10">
    <property type="entry name" value="Beta Polymerase, domain 2"/>
    <property type="match status" value="1"/>
</dbReference>
<proteinExistence type="predicted"/>
<keyword evidence="2" id="KW-0808">Transferase</keyword>
<comment type="caution">
    <text evidence="2">The sequence shown here is derived from an EMBL/GenBank/DDBJ whole genome shotgun (WGS) entry which is preliminary data.</text>
</comment>
<dbReference type="Pfam" id="PF01909">
    <property type="entry name" value="NTP_transf_2"/>
    <property type="match status" value="1"/>
</dbReference>
<accession>A0A7C1FRL8</accession>
<evidence type="ECO:0000313" key="2">
    <source>
        <dbReference type="EMBL" id="HDX29871.1"/>
    </source>
</evidence>
<feature type="domain" description="Polymerase nucleotidyl transferase" evidence="1">
    <location>
        <begin position="10"/>
        <end position="57"/>
    </location>
</feature>
<dbReference type="InterPro" id="IPR043519">
    <property type="entry name" value="NT_sf"/>
</dbReference>
<sequence length="80" mass="9553">MRVEIQELKREILERLQPLDPERVILFGSYAYGNPTEDSDIDLYVVTKDEFVPATYAEKRELVRKISRRFLIFGCEFPWI</sequence>
<organism evidence="2">
    <name type="scientific">Caldilinea aerophila</name>
    <dbReference type="NCBI Taxonomy" id="133453"/>
    <lineage>
        <taxon>Bacteria</taxon>
        <taxon>Bacillati</taxon>
        <taxon>Chloroflexota</taxon>
        <taxon>Caldilineae</taxon>
        <taxon>Caldilineales</taxon>
        <taxon>Caldilineaceae</taxon>
        <taxon>Caldilinea</taxon>
    </lineage>
</organism>
<dbReference type="SUPFAM" id="SSF81301">
    <property type="entry name" value="Nucleotidyltransferase"/>
    <property type="match status" value="1"/>
</dbReference>
<dbReference type="EMBL" id="DSMG01000001">
    <property type="protein sequence ID" value="HDX29871.1"/>
    <property type="molecule type" value="Genomic_DNA"/>
</dbReference>
<dbReference type="CDD" id="cd05403">
    <property type="entry name" value="NT_KNTase_like"/>
    <property type="match status" value="1"/>
</dbReference>
<name>A0A7C1FRL8_9CHLR</name>
<evidence type="ECO:0000259" key="1">
    <source>
        <dbReference type="Pfam" id="PF01909"/>
    </source>
</evidence>
<protein>
    <submittedName>
        <fullName evidence="2">Nucleotidyltransferase domain-containing protein</fullName>
    </submittedName>
</protein>